<protein>
    <submittedName>
        <fullName evidence="1">Uncharacterized protein</fullName>
    </submittedName>
</protein>
<evidence type="ECO:0000313" key="1">
    <source>
        <dbReference type="EMBL" id="KKN34375.1"/>
    </source>
</evidence>
<dbReference type="EMBL" id="LAZR01002109">
    <property type="protein sequence ID" value="KKN34375.1"/>
    <property type="molecule type" value="Genomic_DNA"/>
</dbReference>
<comment type="caution">
    <text evidence="1">The sequence shown here is derived from an EMBL/GenBank/DDBJ whole genome shotgun (WGS) entry which is preliminary data.</text>
</comment>
<organism evidence="1">
    <name type="scientific">marine sediment metagenome</name>
    <dbReference type="NCBI Taxonomy" id="412755"/>
    <lineage>
        <taxon>unclassified sequences</taxon>
        <taxon>metagenomes</taxon>
        <taxon>ecological metagenomes</taxon>
    </lineage>
</organism>
<sequence length="58" mass="6762">MDIFRENEKELLISQVEQTVKNHPISVSTIIDWIVVIGIVSDYGYKPIDLLKMIECKR</sequence>
<name>A0A0F9PRK0_9ZZZZ</name>
<reference evidence="1" key="1">
    <citation type="journal article" date="2015" name="Nature">
        <title>Complex archaea that bridge the gap between prokaryotes and eukaryotes.</title>
        <authorList>
            <person name="Spang A."/>
            <person name="Saw J.H."/>
            <person name="Jorgensen S.L."/>
            <person name="Zaremba-Niedzwiedzka K."/>
            <person name="Martijn J."/>
            <person name="Lind A.E."/>
            <person name="van Eijk R."/>
            <person name="Schleper C."/>
            <person name="Guy L."/>
            <person name="Ettema T.J."/>
        </authorList>
    </citation>
    <scope>NUCLEOTIDE SEQUENCE</scope>
</reference>
<dbReference type="AlphaFoldDB" id="A0A0F9PRK0"/>
<gene>
    <name evidence="1" type="ORF">LCGC14_0794220</name>
</gene>
<proteinExistence type="predicted"/>
<accession>A0A0F9PRK0</accession>